<reference evidence="2" key="2">
    <citation type="submission" date="2023-06" db="EMBL/GenBank/DDBJ databases">
        <authorList>
            <consortium name="Lawrence Berkeley National Laboratory"/>
            <person name="Mondo S.J."/>
            <person name="Hensen N."/>
            <person name="Bonometti L."/>
            <person name="Westerberg I."/>
            <person name="Brannstrom I.O."/>
            <person name="Guillou S."/>
            <person name="Cros-Aarteil S."/>
            <person name="Calhoun S."/>
            <person name="Haridas S."/>
            <person name="Kuo A."/>
            <person name="Pangilinan J."/>
            <person name="Riley R."/>
            <person name="Labutti K."/>
            <person name="Andreopoulos B."/>
            <person name="Lipzen A."/>
            <person name="Chen C."/>
            <person name="Yanf M."/>
            <person name="Daum C."/>
            <person name="Ng V."/>
            <person name="Clum A."/>
            <person name="Steindorff A."/>
            <person name="Ohm R."/>
            <person name="Martin F."/>
            <person name="Silar P."/>
            <person name="Natvig D."/>
            <person name="Lalanne C."/>
            <person name="Gautier V."/>
            <person name="Ament-Velasquez S.L."/>
            <person name="Kruys A."/>
            <person name="Hutchinson M.I."/>
            <person name="Powell A.J."/>
            <person name="Barry K."/>
            <person name="Miller A.N."/>
            <person name="Grigoriev I.V."/>
            <person name="Debuchy R."/>
            <person name="Gladieux P."/>
            <person name="Thoren M.H."/>
            <person name="Johannesson H."/>
        </authorList>
    </citation>
    <scope>NUCLEOTIDE SEQUENCE</scope>
    <source>
        <strain evidence="2">CBS 333.67</strain>
    </source>
</reference>
<dbReference type="AlphaFoldDB" id="A0AAJ0GPB4"/>
<feature type="compositionally biased region" description="Polar residues" evidence="1">
    <location>
        <begin position="63"/>
        <end position="72"/>
    </location>
</feature>
<evidence type="ECO:0000313" key="2">
    <source>
        <dbReference type="EMBL" id="KAK3303445.1"/>
    </source>
</evidence>
<evidence type="ECO:0008006" key="4">
    <source>
        <dbReference type="Google" id="ProtNLM"/>
    </source>
</evidence>
<keyword evidence="3" id="KW-1185">Reference proteome</keyword>
<dbReference type="Proteomes" id="UP001273166">
    <property type="component" value="Unassembled WGS sequence"/>
</dbReference>
<evidence type="ECO:0000256" key="1">
    <source>
        <dbReference type="SAM" id="MobiDB-lite"/>
    </source>
</evidence>
<name>A0AAJ0GPB4_9PEZI</name>
<feature type="region of interest" description="Disordered" evidence="1">
    <location>
        <begin position="1"/>
        <end position="88"/>
    </location>
</feature>
<feature type="region of interest" description="Disordered" evidence="1">
    <location>
        <begin position="366"/>
        <end position="386"/>
    </location>
</feature>
<evidence type="ECO:0000313" key="3">
    <source>
        <dbReference type="Proteomes" id="UP001273166"/>
    </source>
</evidence>
<dbReference type="GeneID" id="87882337"/>
<comment type="caution">
    <text evidence="2">The sequence shown here is derived from an EMBL/GenBank/DDBJ whole genome shotgun (WGS) entry which is preliminary data.</text>
</comment>
<feature type="compositionally biased region" description="Low complexity" evidence="1">
    <location>
        <begin position="284"/>
        <end position="298"/>
    </location>
</feature>
<proteinExistence type="predicted"/>
<feature type="region of interest" description="Disordered" evidence="1">
    <location>
        <begin position="264"/>
        <end position="298"/>
    </location>
</feature>
<feature type="region of interest" description="Disordered" evidence="1">
    <location>
        <begin position="320"/>
        <end position="341"/>
    </location>
</feature>
<feature type="compositionally biased region" description="Low complexity" evidence="1">
    <location>
        <begin position="214"/>
        <end position="227"/>
    </location>
</feature>
<gene>
    <name evidence="2" type="ORF">B0T15DRAFT_275259</name>
</gene>
<feature type="compositionally biased region" description="Low complexity" evidence="1">
    <location>
        <begin position="321"/>
        <end position="341"/>
    </location>
</feature>
<reference evidence="2" key="1">
    <citation type="journal article" date="2023" name="Mol. Phylogenet. Evol.">
        <title>Genome-scale phylogeny and comparative genomics of the fungal order Sordariales.</title>
        <authorList>
            <person name="Hensen N."/>
            <person name="Bonometti L."/>
            <person name="Westerberg I."/>
            <person name="Brannstrom I.O."/>
            <person name="Guillou S."/>
            <person name="Cros-Aarteil S."/>
            <person name="Calhoun S."/>
            <person name="Haridas S."/>
            <person name="Kuo A."/>
            <person name="Mondo S."/>
            <person name="Pangilinan J."/>
            <person name="Riley R."/>
            <person name="LaButti K."/>
            <person name="Andreopoulos B."/>
            <person name="Lipzen A."/>
            <person name="Chen C."/>
            <person name="Yan M."/>
            <person name="Daum C."/>
            <person name="Ng V."/>
            <person name="Clum A."/>
            <person name="Steindorff A."/>
            <person name="Ohm R.A."/>
            <person name="Martin F."/>
            <person name="Silar P."/>
            <person name="Natvig D.O."/>
            <person name="Lalanne C."/>
            <person name="Gautier V."/>
            <person name="Ament-Velasquez S.L."/>
            <person name="Kruys A."/>
            <person name="Hutchinson M.I."/>
            <person name="Powell A.J."/>
            <person name="Barry K."/>
            <person name="Miller A.N."/>
            <person name="Grigoriev I.V."/>
            <person name="Debuchy R."/>
            <person name="Gladieux P."/>
            <person name="Hiltunen Thoren M."/>
            <person name="Johannesson H."/>
        </authorList>
    </citation>
    <scope>NUCLEOTIDE SEQUENCE</scope>
    <source>
        <strain evidence="2">CBS 333.67</strain>
    </source>
</reference>
<protein>
    <recommendedName>
        <fullName evidence="4">Mating-type switching protein swi10</fullName>
    </recommendedName>
</protein>
<feature type="compositionally biased region" description="Polar residues" evidence="1">
    <location>
        <begin position="264"/>
        <end position="278"/>
    </location>
</feature>
<dbReference type="EMBL" id="JAUDZG010000006">
    <property type="protein sequence ID" value="KAK3303445.1"/>
    <property type="molecule type" value="Genomic_DNA"/>
</dbReference>
<feature type="region of interest" description="Disordered" evidence="1">
    <location>
        <begin position="203"/>
        <end position="227"/>
    </location>
</feature>
<accession>A0AAJ0GPB4</accession>
<organism evidence="2 3">
    <name type="scientific">Chaetomium strumarium</name>
    <dbReference type="NCBI Taxonomy" id="1170767"/>
    <lineage>
        <taxon>Eukaryota</taxon>
        <taxon>Fungi</taxon>
        <taxon>Dikarya</taxon>
        <taxon>Ascomycota</taxon>
        <taxon>Pezizomycotina</taxon>
        <taxon>Sordariomycetes</taxon>
        <taxon>Sordariomycetidae</taxon>
        <taxon>Sordariales</taxon>
        <taxon>Chaetomiaceae</taxon>
        <taxon>Chaetomium</taxon>
    </lineage>
</organism>
<dbReference type="RefSeq" id="XP_062719225.1">
    <property type="nucleotide sequence ID" value="XM_062863508.1"/>
</dbReference>
<sequence>MEQWKGGLFGARASTPQRKLQKGVTKQRSCHLGKQFHASISRPVTRADISNTQDDESKFLTPRQLSSASLDPSNPRPDLPSRRHGQFYERETPFPPLERLRQPAQMFSELSHLIPGKQLRRHSSTQIRRALSISKMKPRRKTPTLSIAPVEDAPKPCPGHDRTRTSSVDLIAEQYRTLLEVRRDSTYSDTDCSQHDDSHNCELLATTTERRRSSSYYSPEESPLDPSLDFAEWQDISPRSENDTLVSFDDEAVYFKPVSFSPELPSQFSHHHPSFQTTTERRLPSPSLSSSSASSANDSSNVSLQICLDLLTRELSAAIGGSRPASHSSSSSSPESESNSGMSALQVWAMIEAYERLRDQLVEIGTTTATTASHGRKDDDEDEDGRRAREMERMFDMWLRALYAIHDSLAR</sequence>